<dbReference type="PANTHER" id="PTHR22600">
    <property type="entry name" value="BETA-HEXOSAMINIDASE"/>
    <property type="match status" value="1"/>
</dbReference>
<keyword evidence="4" id="KW-0378">Hydrolase</keyword>
<dbReference type="EC" id="3.2.1.52" evidence="3"/>
<gene>
    <name evidence="10" type="ORF">LNTAR_17368</name>
</gene>
<organism evidence="10 11">
    <name type="scientific">Lentisphaera araneosa HTCC2155</name>
    <dbReference type="NCBI Taxonomy" id="313628"/>
    <lineage>
        <taxon>Bacteria</taxon>
        <taxon>Pseudomonadati</taxon>
        <taxon>Lentisphaerota</taxon>
        <taxon>Lentisphaeria</taxon>
        <taxon>Lentisphaerales</taxon>
        <taxon>Lentisphaeraceae</taxon>
        <taxon>Lentisphaera</taxon>
    </lineage>
</organism>
<feature type="domain" description="Beta-hexosaminidase bacterial type N-terminal" evidence="8">
    <location>
        <begin position="6"/>
        <end position="103"/>
    </location>
</feature>
<proteinExistence type="inferred from homology"/>
<evidence type="ECO:0000313" key="10">
    <source>
        <dbReference type="EMBL" id="EDM29542.1"/>
    </source>
</evidence>
<sequence length="688" mass="78978">MQVWSGYFVFSDCLKFDVKSSEAEIACNHLKSYLENLGVQSSDSADQVIEFVEADMAKEAYAINVDSHKIQIKAHDSSGFLYAVYSIKQLIPVGIREIKAVAIPLLSLNDFPRFPWRSFTLDCSRQFFSIETLKRLFEQLSFYKINVFHWHLCDDEGWRLEIDAFPDLTQKGAWRGPDEILPPDRGSGQKRYGGFYSKDEVRELISYAAQLGIEIIPEIDIPGHSLAIVNSYPETRCSPVSQQLLDKGVKLNTICPSRNENLVFLKQILTEVSELFPSQYIHIGNDEVERAHWDNCESCQKAIETNHFNSSRQLQDHFFRQVHQTVKSLGKEVVAWNESLADPNLPQDTTIMSWEGVDPAKEALAREIPVILCPGPYCYIDMAQGPFERGHSWAGFLDMEKVYSYEPLEDLNNTALVKGYGICLWAEYLDQKDFIWEQIFPRLLAASEVAWSSEKNWPNLMKRYKNYHCHDLKSKGFPSRINKPQIVYKNKTVSLIKQDPNDQVYFSTDGSTPTQSSEVYTMPISTDELSDFKARLLSPCGSWSSVSRVPNFDDIQESQYSHYPYQIKTYRKARYQEPESNAGKGNRELYVWVPTPYMPGEFIDFIFEEPLKASHLEIRSGVPKTLRSLVEEAELLYSSDGSDFHKISDFVDGVSKVNIQELSIKKLRILFTKEQSEWTAIQELLIKA</sequence>
<dbReference type="PANTHER" id="PTHR22600:SF57">
    <property type="entry name" value="BETA-N-ACETYLHEXOSAMINIDASE"/>
    <property type="match status" value="1"/>
</dbReference>
<dbReference type="SUPFAM" id="SSF51445">
    <property type="entry name" value="(Trans)glycosidases"/>
    <property type="match status" value="1"/>
</dbReference>
<evidence type="ECO:0000256" key="6">
    <source>
        <dbReference type="PIRSR" id="PIRSR625705-1"/>
    </source>
</evidence>
<dbReference type="Proteomes" id="UP000004947">
    <property type="component" value="Unassembled WGS sequence"/>
</dbReference>
<dbReference type="InterPro" id="IPR029018">
    <property type="entry name" value="Hex-like_dom2"/>
</dbReference>
<dbReference type="Gene3D" id="2.60.120.260">
    <property type="entry name" value="Galactose-binding domain-like"/>
    <property type="match status" value="1"/>
</dbReference>
<dbReference type="CDD" id="cd06563">
    <property type="entry name" value="GH20_chitobiase-like"/>
    <property type="match status" value="1"/>
</dbReference>
<evidence type="ECO:0000256" key="2">
    <source>
        <dbReference type="ARBA" id="ARBA00006285"/>
    </source>
</evidence>
<dbReference type="InterPro" id="IPR025705">
    <property type="entry name" value="Beta_hexosaminidase_sua/sub"/>
</dbReference>
<keyword evidence="11" id="KW-1185">Reference proteome</keyword>
<evidence type="ECO:0000256" key="4">
    <source>
        <dbReference type="ARBA" id="ARBA00022801"/>
    </source>
</evidence>
<dbReference type="Pfam" id="PF00728">
    <property type="entry name" value="Glyco_hydro_20"/>
    <property type="match status" value="1"/>
</dbReference>
<reference evidence="10 11" key="1">
    <citation type="journal article" date="2010" name="J. Bacteriol.">
        <title>Genome sequence of Lentisphaera araneosa HTCC2155T, the type species of the order Lentisphaerales in the phylum Lentisphaerae.</title>
        <authorList>
            <person name="Thrash J.C."/>
            <person name="Cho J.C."/>
            <person name="Vergin K.L."/>
            <person name="Morris R.M."/>
            <person name="Giovannoni S.J."/>
        </authorList>
    </citation>
    <scope>NUCLEOTIDE SEQUENCE [LARGE SCALE GENOMIC DNA]</scope>
    <source>
        <strain evidence="10 11">HTCC2155</strain>
    </source>
</reference>
<protein>
    <recommendedName>
        <fullName evidence="3">beta-N-acetylhexosaminidase</fullName>
        <ecNumber evidence="3">3.2.1.52</ecNumber>
    </recommendedName>
</protein>
<evidence type="ECO:0000259" key="9">
    <source>
        <dbReference type="Pfam" id="PF13290"/>
    </source>
</evidence>
<evidence type="ECO:0000313" key="11">
    <source>
        <dbReference type="Proteomes" id="UP000004947"/>
    </source>
</evidence>
<accession>A6DFG2</accession>
<dbReference type="InterPro" id="IPR015882">
    <property type="entry name" value="HEX_bac_N"/>
</dbReference>
<dbReference type="Gene3D" id="3.20.20.80">
    <property type="entry name" value="Glycosidases"/>
    <property type="match status" value="1"/>
</dbReference>
<dbReference type="InterPro" id="IPR059177">
    <property type="entry name" value="GH29D-like_dom"/>
</dbReference>
<keyword evidence="5" id="KW-0326">Glycosidase</keyword>
<name>A6DFG2_9BACT</name>
<dbReference type="Pfam" id="PF13290">
    <property type="entry name" value="CHB_HEX_C_1"/>
    <property type="match status" value="1"/>
</dbReference>
<evidence type="ECO:0000256" key="1">
    <source>
        <dbReference type="ARBA" id="ARBA00001231"/>
    </source>
</evidence>
<evidence type="ECO:0000259" key="7">
    <source>
        <dbReference type="Pfam" id="PF00728"/>
    </source>
</evidence>
<feature type="active site" description="Proton donor" evidence="6">
    <location>
        <position position="287"/>
    </location>
</feature>
<dbReference type="GO" id="GO:0004563">
    <property type="term" value="F:beta-N-acetylhexosaminidase activity"/>
    <property type="evidence" value="ECO:0007669"/>
    <property type="project" value="UniProtKB-EC"/>
</dbReference>
<dbReference type="AlphaFoldDB" id="A6DFG2"/>
<dbReference type="Gene3D" id="3.30.379.10">
    <property type="entry name" value="Chitobiase/beta-hexosaminidase domain 2-like"/>
    <property type="match status" value="1"/>
</dbReference>
<evidence type="ECO:0000259" key="8">
    <source>
        <dbReference type="Pfam" id="PF02838"/>
    </source>
</evidence>
<comment type="catalytic activity">
    <reaction evidence="1">
        <text>Hydrolysis of terminal non-reducing N-acetyl-D-hexosamine residues in N-acetyl-beta-D-hexosaminides.</text>
        <dbReference type="EC" id="3.2.1.52"/>
    </reaction>
</comment>
<dbReference type="GO" id="GO:0005975">
    <property type="term" value="P:carbohydrate metabolic process"/>
    <property type="evidence" value="ECO:0007669"/>
    <property type="project" value="InterPro"/>
</dbReference>
<dbReference type="GO" id="GO:0030203">
    <property type="term" value="P:glycosaminoglycan metabolic process"/>
    <property type="evidence" value="ECO:0007669"/>
    <property type="project" value="TreeGrafter"/>
</dbReference>
<dbReference type="GO" id="GO:0016020">
    <property type="term" value="C:membrane"/>
    <property type="evidence" value="ECO:0007669"/>
    <property type="project" value="TreeGrafter"/>
</dbReference>
<dbReference type="SUPFAM" id="SSF55545">
    <property type="entry name" value="beta-N-acetylhexosaminidase-like domain"/>
    <property type="match status" value="1"/>
</dbReference>
<evidence type="ECO:0000256" key="3">
    <source>
        <dbReference type="ARBA" id="ARBA00012663"/>
    </source>
</evidence>
<comment type="caution">
    <text evidence="10">The sequence shown here is derived from an EMBL/GenBank/DDBJ whole genome shotgun (WGS) entry which is preliminary data.</text>
</comment>
<dbReference type="EMBL" id="ABCK01000001">
    <property type="protein sequence ID" value="EDM29542.1"/>
    <property type="molecule type" value="Genomic_DNA"/>
</dbReference>
<feature type="domain" description="GH29D-like beta-sandwich" evidence="9">
    <location>
        <begin position="488"/>
        <end position="535"/>
    </location>
</feature>
<evidence type="ECO:0000256" key="5">
    <source>
        <dbReference type="ARBA" id="ARBA00023295"/>
    </source>
</evidence>
<dbReference type="PRINTS" id="PR00738">
    <property type="entry name" value="GLHYDRLASE20"/>
</dbReference>
<dbReference type="InterPro" id="IPR015883">
    <property type="entry name" value="Glyco_hydro_20_cat"/>
</dbReference>
<dbReference type="InterPro" id="IPR017853">
    <property type="entry name" value="GH"/>
</dbReference>
<dbReference type="eggNOG" id="COG3525">
    <property type="taxonomic scope" value="Bacteria"/>
</dbReference>
<feature type="domain" description="Glycoside hydrolase family 20 catalytic" evidence="7">
    <location>
        <begin position="114"/>
        <end position="453"/>
    </location>
</feature>
<comment type="similarity">
    <text evidence="2">Belongs to the glycosyl hydrolase 20 family.</text>
</comment>
<dbReference type="Pfam" id="PF02838">
    <property type="entry name" value="Glyco_hydro_20b"/>
    <property type="match status" value="1"/>
</dbReference>
<dbReference type="STRING" id="313628.LNTAR_17368"/>